<dbReference type="GO" id="GO:1990234">
    <property type="term" value="C:transferase complex"/>
    <property type="evidence" value="ECO:0007669"/>
    <property type="project" value="UniProtKB-ARBA"/>
</dbReference>
<evidence type="ECO:0000256" key="2">
    <source>
        <dbReference type="ARBA" id="ARBA00022737"/>
    </source>
</evidence>
<gene>
    <name evidence="4" type="ORF">RFI_32827</name>
</gene>
<reference evidence="4 5" key="1">
    <citation type="journal article" date="2013" name="Curr. Biol.">
        <title>The Genome of the Foraminiferan Reticulomyxa filosa.</title>
        <authorList>
            <person name="Glockner G."/>
            <person name="Hulsmann N."/>
            <person name="Schleicher M."/>
            <person name="Noegel A.A."/>
            <person name="Eichinger L."/>
            <person name="Gallinger C."/>
            <person name="Pawlowski J."/>
            <person name="Sierra R."/>
            <person name="Euteneuer U."/>
            <person name="Pillet L."/>
            <person name="Moustafa A."/>
            <person name="Platzer M."/>
            <person name="Groth M."/>
            <person name="Szafranski K."/>
            <person name="Schliwa M."/>
        </authorList>
    </citation>
    <scope>NUCLEOTIDE SEQUENCE [LARGE SCALE GENOMIC DNA]</scope>
</reference>
<dbReference type="InterPro" id="IPR019775">
    <property type="entry name" value="WD40_repeat_CS"/>
</dbReference>
<dbReference type="InterPro" id="IPR015943">
    <property type="entry name" value="WD40/YVTN_repeat-like_dom_sf"/>
</dbReference>
<dbReference type="SMART" id="SM00320">
    <property type="entry name" value="WD40"/>
    <property type="match status" value="6"/>
</dbReference>
<dbReference type="PANTHER" id="PTHR22847">
    <property type="entry name" value="WD40 REPEAT PROTEIN"/>
    <property type="match status" value="1"/>
</dbReference>
<dbReference type="PANTHER" id="PTHR22847:SF637">
    <property type="entry name" value="WD REPEAT DOMAIN 5B"/>
    <property type="match status" value="1"/>
</dbReference>
<dbReference type="SUPFAM" id="SSF50978">
    <property type="entry name" value="WD40 repeat-like"/>
    <property type="match status" value="1"/>
</dbReference>
<proteinExistence type="predicted"/>
<keyword evidence="2" id="KW-0677">Repeat</keyword>
<evidence type="ECO:0000313" key="5">
    <source>
        <dbReference type="Proteomes" id="UP000023152"/>
    </source>
</evidence>
<keyword evidence="5" id="KW-1185">Reference proteome</keyword>
<sequence>YGPVNFIQNYINDLIVVCPLQYQLNAKDIIDQQEEGTKQTTLNDKPIECDFKKELKYLDHHLEHECPLKLDDCIFKPFGCDVIMLRSEENNHLTSYRATHKKLVDKFVEKFQQKQPIPKEEEDLQLQNEKKEEPQIDKLQFESKEIDENFFSIDNRPGHSFSVVSSPNITNSLFPSFYGIKSVKQLRAFTINMGSILSVQFSPFDGGRTICTAENENVQLWDVQSAKQLQTFEGHTASVCCVQYSLFHYYFPSKLSSHERCNDDSIHPSIVICSASTDKTIRFWDVEAAKEIHCLNGHTRPVRNDKTIHLWDVSKYKPLHILTGHTEPVTCVQFSPSLQETSSHSFHSDGDHVKSQQMQSYESHVVGGSGHTICSASRDKTVRLWDVETAKLVSVFKGHEHLVLCIQFLPFRNTGSAPSSISTACSNLICSGSGDSTIRLWDVRTGKQTHIFKGHTGLVNCVQFSPFLNFDENRKSDRNRSRSMFGFLNPSTIKSSNSSGNGYVICSGSYDKTIRFWDTRTTKQLHVLNGHTKPVTCIQFAQLPANVISPASDIINTSNGIGPEPDATTNTSSQFNKFPLLLVWIIMFVFKFFKLNKK</sequence>
<accession>X6LV14</accession>
<dbReference type="EMBL" id="ASPP01029183">
    <property type="protein sequence ID" value="ETO04570.1"/>
    <property type="molecule type" value="Genomic_DNA"/>
</dbReference>
<dbReference type="Proteomes" id="UP000023152">
    <property type="component" value="Unassembled WGS sequence"/>
</dbReference>
<dbReference type="Gene3D" id="2.130.10.10">
    <property type="entry name" value="YVTN repeat-like/Quinoprotein amine dehydrogenase"/>
    <property type="match status" value="4"/>
</dbReference>
<dbReference type="InterPro" id="IPR036322">
    <property type="entry name" value="WD40_repeat_dom_sf"/>
</dbReference>
<feature type="non-terminal residue" evidence="4">
    <location>
        <position position="598"/>
    </location>
</feature>
<dbReference type="PROSITE" id="PS00678">
    <property type="entry name" value="WD_REPEATS_1"/>
    <property type="match status" value="2"/>
</dbReference>
<dbReference type="PROSITE" id="PS50082">
    <property type="entry name" value="WD_REPEATS_2"/>
    <property type="match status" value="4"/>
</dbReference>
<feature type="repeat" description="WD" evidence="3">
    <location>
        <begin position="426"/>
        <end position="451"/>
    </location>
</feature>
<dbReference type="Pfam" id="PF00400">
    <property type="entry name" value="WD40"/>
    <property type="match status" value="6"/>
</dbReference>
<feature type="non-terminal residue" evidence="4">
    <location>
        <position position="1"/>
    </location>
</feature>
<evidence type="ECO:0000313" key="4">
    <source>
        <dbReference type="EMBL" id="ETO04570.1"/>
    </source>
</evidence>
<feature type="repeat" description="WD" evidence="3">
    <location>
        <begin position="369"/>
        <end position="395"/>
    </location>
</feature>
<feature type="repeat" description="WD" evidence="3">
    <location>
        <begin position="501"/>
        <end position="527"/>
    </location>
</feature>
<evidence type="ECO:0000256" key="3">
    <source>
        <dbReference type="PROSITE-ProRule" id="PRU00221"/>
    </source>
</evidence>
<dbReference type="AlphaFoldDB" id="X6LV14"/>
<evidence type="ECO:0000256" key="1">
    <source>
        <dbReference type="ARBA" id="ARBA00022574"/>
    </source>
</evidence>
<keyword evidence="1 3" id="KW-0853">WD repeat</keyword>
<dbReference type="CDD" id="cd00200">
    <property type="entry name" value="WD40"/>
    <property type="match status" value="1"/>
</dbReference>
<feature type="repeat" description="WD" evidence="3">
    <location>
        <begin position="272"/>
        <end position="294"/>
    </location>
</feature>
<dbReference type="InterPro" id="IPR020472">
    <property type="entry name" value="WD40_PAC1"/>
</dbReference>
<protein>
    <submittedName>
        <fullName evidence="4">WD-40 repeat protein</fullName>
    </submittedName>
</protein>
<dbReference type="PRINTS" id="PR00320">
    <property type="entry name" value="GPROTEINBRPT"/>
</dbReference>
<comment type="caution">
    <text evidence="4">The sequence shown here is derived from an EMBL/GenBank/DDBJ whole genome shotgun (WGS) entry which is preliminary data.</text>
</comment>
<name>X6LV14_RETFI</name>
<dbReference type="InterPro" id="IPR001680">
    <property type="entry name" value="WD40_rpt"/>
</dbReference>
<organism evidence="4 5">
    <name type="scientific">Reticulomyxa filosa</name>
    <dbReference type="NCBI Taxonomy" id="46433"/>
    <lineage>
        <taxon>Eukaryota</taxon>
        <taxon>Sar</taxon>
        <taxon>Rhizaria</taxon>
        <taxon>Retaria</taxon>
        <taxon>Foraminifera</taxon>
        <taxon>Monothalamids</taxon>
        <taxon>Reticulomyxidae</taxon>
        <taxon>Reticulomyxa</taxon>
    </lineage>
</organism>